<dbReference type="GO" id="GO:0006508">
    <property type="term" value="P:proteolysis"/>
    <property type="evidence" value="ECO:0007669"/>
    <property type="project" value="UniProtKB-KW"/>
</dbReference>
<reference evidence="2 3" key="1">
    <citation type="journal article" date="2024" name="Int. J. Syst. Evol. Microbiol.">
        <title>Virgibacillus tibetensis sp. nov., isolated from salt lake on the Tibetan Plateau of China.</title>
        <authorList>
            <person name="Phurbu D."/>
            <person name="Liu Z.-X."/>
            <person name="Wang R."/>
            <person name="Zheng Y.-Y."/>
            <person name="Liu H.-C."/>
            <person name="Zhou Y.-G."/>
            <person name="Yu Y.-J."/>
            <person name="Li A.-H."/>
        </authorList>
    </citation>
    <scope>NUCLEOTIDE SEQUENCE [LARGE SCALE GENOMIC DNA]</scope>
    <source>
        <strain evidence="2 3">C22-A2</strain>
    </source>
</reference>
<name>A0ABU6KK88_9BACI</name>
<evidence type="ECO:0000259" key="1">
    <source>
        <dbReference type="Pfam" id="PF10026"/>
    </source>
</evidence>
<organism evidence="2 3">
    <name type="scientific">Virgibacillus tibetensis</name>
    <dbReference type="NCBI Taxonomy" id="3042313"/>
    <lineage>
        <taxon>Bacteria</taxon>
        <taxon>Bacillati</taxon>
        <taxon>Bacillota</taxon>
        <taxon>Bacilli</taxon>
        <taxon>Bacillales</taxon>
        <taxon>Bacillaceae</taxon>
        <taxon>Virgibacillus</taxon>
    </lineage>
</organism>
<dbReference type="Proteomes" id="UP001335737">
    <property type="component" value="Unassembled WGS sequence"/>
</dbReference>
<feature type="domain" description="DUF2268" evidence="1">
    <location>
        <begin position="70"/>
        <end position="260"/>
    </location>
</feature>
<proteinExistence type="predicted"/>
<keyword evidence="2" id="KW-0645">Protease</keyword>
<comment type="caution">
    <text evidence="2">The sequence shown here is derived from an EMBL/GenBank/DDBJ whole genome shotgun (WGS) entry which is preliminary data.</text>
</comment>
<dbReference type="GO" id="GO:0008233">
    <property type="term" value="F:peptidase activity"/>
    <property type="evidence" value="ECO:0007669"/>
    <property type="project" value="UniProtKB-KW"/>
</dbReference>
<dbReference type="RefSeq" id="WP_327609083.1">
    <property type="nucleotide sequence ID" value="NZ_JARZFX010000015.1"/>
</dbReference>
<protein>
    <submittedName>
        <fullName evidence="2">DUF2268 domain-containing putative Zn-dependent protease</fullName>
    </submittedName>
</protein>
<sequence length="269" mass="31544">MNIVQINPKIISIAENTEGSLENKLNSLVNKNTWMTEWRQLAQRFQLFKFAKMNEEESKTYEWDTVIIESLIRDTIENVKKHINLDNDLKITIVPALPFPWFEKLDQSTWVNGFTNGIGNIIIAVPPNPDEDFLKYMIAHEAHHSSPDNPIYKLTFDTFTLAEWYKMEGTAEYFSLSLYSDTRWWKSSFTKEIERNYWSEARNHLNTTNDQLKSRLCFGDPKSGIPYLAGYAFAYNMVNTYVQNHSIQALYELFSVEPEKYAEAYEKSR</sequence>
<evidence type="ECO:0000313" key="2">
    <source>
        <dbReference type="EMBL" id="MEC5425521.1"/>
    </source>
</evidence>
<dbReference type="Pfam" id="PF10026">
    <property type="entry name" value="DUF2268"/>
    <property type="match status" value="1"/>
</dbReference>
<evidence type="ECO:0000313" key="3">
    <source>
        <dbReference type="Proteomes" id="UP001335737"/>
    </source>
</evidence>
<gene>
    <name evidence="2" type="ORF">QGM71_18745</name>
</gene>
<keyword evidence="3" id="KW-1185">Reference proteome</keyword>
<dbReference type="InterPro" id="IPR018728">
    <property type="entry name" value="DUF2268"/>
</dbReference>
<dbReference type="EMBL" id="JARZFX010000015">
    <property type="protein sequence ID" value="MEC5425521.1"/>
    <property type="molecule type" value="Genomic_DNA"/>
</dbReference>
<accession>A0ABU6KK88</accession>
<keyword evidence="2" id="KW-0378">Hydrolase</keyword>